<dbReference type="AlphaFoldDB" id="A0A7G3ZG19"/>
<evidence type="ECO:0008006" key="5">
    <source>
        <dbReference type="Google" id="ProtNLM"/>
    </source>
</evidence>
<feature type="region of interest" description="Disordered" evidence="1">
    <location>
        <begin position="107"/>
        <end position="134"/>
    </location>
</feature>
<dbReference type="EMBL" id="CP059248">
    <property type="protein sequence ID" value="QLL32455.1"/>
    <property type="molecule type" value="Genomic_DNA"/>
</dbReference>
<sequence length="295" mass="32854">MARMTAPYSLFFAGTSIALLKLVQKLVERNGADEWLEPSESEYSTYVIEAPKIVHGDLSVPDTQELTWGQVFEFLAREVERVDLRIWFAVLLFCTLGPLAWSLSTGRSPSEQPPLAPSTCVSTQTEPEPEVERKDPAPMRCYHYEPGERALLQFGRSKSDSVLFNYVPLEFHEPELDEFEEVVGRCTLRQERANEVTPKEEPTAVPSVRLAQLVSEALADNGTETDASMVEDDSANRTTLGDTLGSLPNLRDSSLEIAGRAQSPTALQIQLSPRKTSIVDVQVNPEQAYSQPFSY</sequence>
<accession>A0A7G3ZG19</accession>
<proteinExistence type="predicted"/>
<dbReference type="RefSeq" id="XP_037139130.1">
    <property type="nucleotide sequence ID" value="XM_037283234.1"/>
</dbReference>
<feature type="region of interest" description="Disordered" evidence="1">
    <location>
        <begin position="221"/>
        <end position="249"/>
    </location>
</feature>
<name>A0A7G3ZG19_9SACH</name>
<evidence type="ECO:0000313" key="3">
    <source>
        <dbReference type="EMBL" id="QLL32455.1"/>
    </source>
</evidence>
<dbReference type="OrthoDB" id="4053752at2759"/>
<dbReference type="KEGG" id="tgb:HG536_0C06240"/>
<keyword evidence="2" id="KW-0732">Signal</keyword>
<keyword evidence="4" id="KW-1185">Reference proteome</keyword>
<evidence type="ECO:0000256" key="2">
    <source>
        <dbReference type="SAM" id="SignalP"/>
    </source>
</evidence>
<evidence type="ECO:0000256" key="1">
    <source>
        <dbReference type="SAM" id="MobiDB-lite"/>
    </source>
</evidence>
<organism evidence="3 4">
    <name type="scientific">Torulaspora globosa</name>
    <dbReference type="NCBI Taxonomy" id="48254"/>
    <lineage>
        <taxon>Eukaryota</taxon>
        <taxon>Fungi</taxon>
        <taxon>Dikarya</taxon>
        <taxon>Ascomycota</taxon>
        <taxon>Saccharomycotina</taxon>
        <taxon>Saccharomycetes</taxon>
        <taxon>Saccharomycetales</taxon>
        <taxon>Saccharomycetaceae</taxon>
        <taxon>Torulaspora</taxon>
    </lineage>
</organism>
<feature type="chain" id="PRO_5029018127" description="Transmembrane protein" evidence="2">
    <location>
        <begin position="26"/>
        <end position="295"/>
    </location>
</feature>
<reference evidence="3 4" key="1">
    <citation type="submission" date="2020-06" db="EMBL/GenBank/DDBJ databases">
        <title>The yeast mating-type switching endonuclease HO is a domesticated member of an unorthodox homing genetic element family.</title>
        <authorList>
            <person name="Coughlan A.Y."/>
            <person name="Lombardi L."/>
            <person name="Braun-Galleani S."/>
            <person name="Martos A.R."/>
            <person name="Galeote V."/>
            <person name="Bigey F."/>
            <person name="Dequin S."/>
            <person name="Byrne K.P."/>
            <person name="Wolfe K.H."/>
        </authorList>
    </citation>
    <scope>NUCLEOTIDE SEQUENCE [LARGE SCALE GENOMIC DNA]</scope>
    <source>
        <strain evidence="3 4">CBS764</strain>
    </source>
</reference>
<protein>
    <recommendedName>
        <fullName evidence="5">Transmembrane protein</fullName>
    </recommendedName>
</protein>
<evidence type="ECO:0000313" key="4">
    <source>
        <dbReference type="Proteomes" id="UP000515788"/>
    </source>
</evidence>
<dbReference type="Proteomes" id="UP000515788">
    <property type="component" value="Chromosome 3"/>
</dbReference>
<gene>
    <name evidence="3" type="ORF">HG536_0C06240</name>
</gene>
<feature type="signal peptide" evidence="2">
    <location>
        <begin position="1"/>
        <end position="25"/>
    </location>
</feature>
<dbReference type="GeneID" id="59325591"/>